<dbReference type="InterPro" id="IPR012340">
    <property type="entry name" value="NA-bd_OB-fold"/>
</dbReference>
<dbReference type="SUPFAM" id="SSF50249">
    <property type="entry name" value="Nucleic acid-binding proteins"/>
    <property type="match status" value="1"/>
</dbReference>
<reference evidence="4" key="1">
    <citation type="submission" date="2020-10" db="EMBL/GenBank/DDBJ databases">
        <authorList>
            <person name="Gilroy R."/>
        </authorList>
    </citation>
    <scope>NUCLEOTIDE SEQUENCE</scope>
    <source>
        <strain evidence="4">B3-2255</strain>
    </source>
</reference>
<dbReference type="CDD" id="cd04496">
    <property type="entry name" value="SSB_OBF"/>
    <property type="match status" value="1"/>
</dbReference>
<dbReference type="GO" id="GO:0003697">
    <property type="term" value="F:single-stranded DNA binding"/>
    <property type="evidence" value="ECO:0007669"/>
    <property type="project" value="InterPro"/>
</dbReference>
<dbReference type="Proteomes" id="UP000823772">
    <property type="component" value="Unassembled WGS sequence"/>
</dbReference>
<dbReference type="GO" id="GO:0006260">
    <property type="term" value="P:DNA replication"/>
    <property type="evidence" value="ECO:0007669"/>
    <property type="project" value="InterPro"/>
</dbReference>
<sequence length="113" mass="13011">MDYTLNRIELRGNVGEDAKINRFGDNCVARFKIATNYSYRDKDGKPVIETTWHNVVAWEGRGMPDFASIKKGTFIYVCGRLRISKFTNNDGEEKRIYEVVANRLQIANPEDFA</sequence>
<dbReference type="PANTHER" id="PTHR10302:SF0">
    <property type="entry name" value="SINGLE-STRANDED DNA-BINDING PROTEIN, MITOCHONDRIAL"/>
    <property type="match status" value="1"/>
</dbReference>
<dbReference type="PROSITE" id="PS50935">
    <property type="entry name" value="SSB"/>
    <property type="match status" value="1"/>
</dbReference>
<dbReference type="EMBL" id="JADILY010000083">
    <property type="protein sequence ID" value="MBO8481706.1"/>
    <property type="molecule type" value="Genomic_DNA"/>
</dbReference>
<proteinExistence type="predicted"/>
<evidence type="ECO:0000313" key="5">
    <source>
        <dbReference type="Proteomes" id="UP000823772"/>
    </source>
</evidence>
<protein>
    <recommendedName>
        <fullName evidence="2 3">Single-stranded DNA-binding protein</fullName>
    </recommendedName>
</protein>
<comment type="caution">
    <text evidence="4">The sequence shown here is derived from an EMBL/GenBank/DDBJ whole genome shotgun (WGS) entry which is preliminary data.</text>
</comment>
<dbReference type="InterPro" id="IPR011344">
    <property type="entry name" value="ssDNA-bd"/>
</dbReference>
<dbReference type="AlphaFoldDB" id="A0A9D9J110"/>
<reference evidence="4" key="2">
    <citation type="journal article" date="2021" name="PeerJ">
        <title>Extensive microbial diversity within the chicken gut microbiome revealed by metagenomics and culture.</title>
        <authorList>
            <person name="Gilroy R."/>
            <person name="Ravi A."/>
            <person name="Getino M."/>
            <person name="Pursley I."/>
            <person name="Horton D.L."/>
            <person name="Alikhan N.F."/>
            <person name="Baker D."/>
            <person name="Gharbi K."/>
            <person name="Hall N."/>
            <person name="Watson M."/>
            <person name="Adriaenssens E.M."/>
            <person name="Foster-Nyarko E."/>
            <person name="Jarju S."/>
            <person name="Secka A."/>
            <person name="Antonio M."/>
            <person name="Oren A."/>
            <person name="Chaudhuri R.R."/>
            <person name="La Ragione R."/>
            <person name="Hildebrand F."/>
            <person name="Pallen M.J."/>
        </authorList>
    </citation>
    <scope>NUCLEOTIDE SEQUENCE</scope>
    <source>
        <strain evidence="4">B3-2255</strain>
    </source>
</reference>
<dbReference type="PIRSF" id="PIRSF002070">
    <property type="entry name" value="SSB"/>
    <property type="match status" value="1"/>
</dbReference>
<evidence type="ECO:0000256" key="2">
    <source>
        <dbReference type="PIRNR" id="PIRNR002070"/>
    </source>
</evidence>
<evidence type="ECO:0000313" key="4">
    <source>
        <dbReference type="EMBL" id="MBO8481706.1"/>
    </source>
</evidence>
<name>A0A9D9J110_9BACT</name>
<dbReference type="Gene3D" id="2.40.50.140">
    <property type="entry name" value="Nucleic acid-binding proteins"/>
    <property type="match status" value="1"/>
</dbReference>
<dbReference type="NCBIfam" id="TIGR00621">
    <property type="entry name" value="ssb"/>
    <property type="match status" value="1"/>
</dbReference>
<keyword evidence="1 2" id="KW-0238">DNA-binding</keyword>
<dbReference type="PANTHER" id="PTHR10302">
    <property type="entry name" value="SINGLE-STRANDED DNA-BINDING PROTEIN"/>
    <property type="match status" value="1"/>
</dbReference>
<dbReference type="Pfam" id="PF00436">
    <property type="entry name" value="SSB"/>
    <property type="match status" value="1"/>
</dbReference>
<dbReference type="InterPro" id="IPR000424">
    <property type="entry name" value="Primosome_PriB/ssb"/>
</dbReference>
<accession>A0A9D9J110</accession>
<gene>
    <name evidence="4" type="ORF">IAC87_04065</name>
</gene>
<evidence type="ECO:0000256" key="1">
    <source>
        <dbReference type="ARBA" id="ARBA00023125"/>
    </source>
</evidence>
<dbReference type="GO" id="GO:0009295">
    <property type="term" value="C:nucleoid"/>
    <property type="evidence" value="ECO:0007669"/>
    <property type="project" value="TreeGrafter"/>
</dbReference>
<organism evidence="4 5">
    <name type="scientific">Candidatus Merdivivens faecigallinarum</name>
    <dbReference type="NCBI Taxonomy" id="2840871"/>
    <lineage>
        <taxon>Bacteria</taxon>
        <taxon>Pseudomonadati</taxon>
        <taxon>Bacteroidota</taxon>
        <taxon>Bacteroidia</taxon>
        <taxon>Bacteroidales</taxon>
        <taxon>Muribaculaceae</taxon>
        <taxon>Muribaculaceae incertae sedis</taxon>
        <taxon>Candidatus Merdivivens</taxon>
    </lineage>
</organism>
<evidence type="ECO:0000256" key="3">
    <source>
        <dbReference type="RuleBase" id="RU000524"/>
    </source>
</evidence>